<dbReference type="InterPro" id="IPR001453">
    <property type="entry name" value="MoaB/Mog_dom"/>
</dbReference>
<dbReference type="InterPro" id="IPR005111">
    <property type="entry name" value="MoeA_C_domain_IV"/>
</dbReference>
<name>A0A238XYM2_9PROT</name>
<dbReference type="InterPro" id="IPR036688">
    <property type="entry name" value="MoeA_C_domain_IV_sf"/>
</dbReference>
<evidence type="ECO:0000259" key="12">
    <source>
        <dbReference type="SMART" id="SM00852"/>
    </source>
</evidence>
<dbReference type="SUPFAM" id="SSF63882">
    <property type="entry name" value="MoeA N-terminal region -like"/>
    <property type="match status" value="1"/>
</dbReference>
<evidence type="ECO:0000256" key="9">
    <source>
        <dbReference type="ARBA" id="ARBA00023150"/>
    </source>
</evidence>
<keyword evidence="14" id="KW-1185">Reference proteome</keyword>
<evidence type="ECO:0000256" key="7">
    <source>
        <dbReference type="ARBA" id="ARBA00022723"/>
    </source>
</evidence>
<dbReference type="PANTHER" id="PTHR10192">
    <property type="entry name" value="MOLYBDOPTERIN BIOSYNTHESIS PROTEIN"/>
    <property type="match status" value="1"/>
</dbReference>
<dbReference type="Gene3D" id="3.40.980.10">
    <property type="entry name" value="MoaB/Mog-like domain"/>
    <property type="match status" value="1"/>
</dbReference>
<evidence type="ECO:0000256" key="1">
    <source>
        <dbReference type="ARBA" id="ARBA00001946"/>
    </source>
</evidence>
<dbReference type="InterPro" id="IPR005110">
    <property type="entry name" value="MoeA_linker/N"/>
</dbReference>
<dbReference type="Pfam" id="PF03453">
    <property type="entry name" value="MoeA_N"/>
    <property type="match status" value="1"/>
</dbReference>
<dbReference type="CDD" id="cd00887">
    <property type="entry name" value="MoeA"/>
    <property type="match status" value="1"/>
</dbReference>
<dbReference type="SMART" id="SM00852">
    <property type="entry name" value="MoCF_biosynth"/>
    <property type="match status" value="1"/>
</dbReference>
<evidence type="ECO:0000256" key="5">
    <source>
        <dbReference type="ARBA" id="ARBA00022505"/>
    </source>
</evidence>
<dbReference type="FunFam" id="3.40.980.10:FF:000004">
    <property type="entry name" value="Molybdopterin molybdenumtransferase"/>
    <property type="match status" value="1"/>
</dbReference>
<dbReference type="Pfam" id="PF00994">
    <property type="entry name" value="MoCF_biosynth"/>
    <property type="match status" value="1"/>
</dbReference>
<dbReference type="UniPathway" id="UPA00344"/>
<dbReference type="AlphaFoldDB" id="A0A238XYM2"/>
<keyword evidence="7 11" id="KW-0479">Metal-binding</keyword>
<evidence type="ECO:0000256" key="10">
    <source>
        <dbReference type="ARBA" id="ARBA00047317"/>
    </source>
</evidence>
<dbReference type="SUPFAM" id="SSF63867">
    <property type="entry name" value="MoeA C-terminal domain-like"/>
    <property type="match status" value="1"/>
</dbReference>
<dbReference type="NCBIfam" id="NF045515">
    <property type="entry name" value="Glp_gephyrin"/>
    <property type="match status" value="1"/>
</dbReference>
<dbReference type="InterPro" id="IPR036425">
    <property type="entry name" value="MoaB/Mog-like_dom_sf"/>
</dbReference>
<dbReference type="SUPFAM" id="SSF53218">
    <property type="entry name" value="Molybdenum cofactor biosynthesis proteins"/>
    <property type="match status" value="1"/>
</dbReference>
<dbReference type="InterPro" id="IPR036135">
    <property type="entry name" value="MoeA_linker/N_sf"/>
</dbReference>
<evidence type="ECO:0000256" key="6">
    <source>
        <dbReference type="ARBA" id="ARBA00022679"/>
    </source>
</evidence>
<feature type="domain" description="MoaB/Mog" evidence="12">
    <location>
        <begin position="193"/>
        <end position="330"/>
    </location>
</feature>
<proteinExistence type="inferred from homology"/>
<comment type="catalytic activity">
    <reaction evidence="10">
        <text>adenylyl-molybdopterin + molybdate = Mo-molybdopterin + AMP + H(+)</text>
        <dbReference type="Rhea" id="RHEA:35047"/>
        <dbReference type="ChEBI" id="CHEBI:15378"/>
        <dbReference type="ChEBI" id="CHEBI:36264"/>
        <dbReference type="ChEBI" id="CHEBI:62727"/>
        <dbReference type="ChEBI" id="CHEBI:71302"/>
        <dbReference type="ChEBI" id="CHEBI:456215"/>
        <dbReference type="EC" id="2.10.1.1"/>
    </reaction>
</comment>
<protein>
    <recommendedName>
        <fullName evidence="11">Molybdopterin molybdenumtransferase</fullName>
        <ecNumber evidence="11">2.10.1.1</ecNumber>
    </recommendedName>
</protein>
<evidence type="ECO:0000256" key="3">
    <source>
        <dbReference type="ARBA" id="ARBA00005046"/>
    </source>
</evidence>
<organism evidence="13 14">
    <name type="scientific">Methylobacillus rhizosphaerae</name>
    <dbReference type="NCBI Taxonomy" id="551994"/>
    <lineage>
        <taxon>Bacteria</taxon>
        <taxon>Pseudomonadati</taxon>
        <taxon>Pseudomonadota</taxon>
        <taxon>Betaproteobacteria</taxon>
        <taxon>Nitrosomonadales</taxon>
        <taxon>Methylophilaceae</taxon>
        <taxon>Methylobacillus</taxon>
    </lineage>
</organism>
<dbReference type="GO" id="GO:0006777">
    <property type="term" value="P:Mo-molybdopterin cofactor biosynthetic process"/>
    <property type="evidence" value="ECO:0007669"/>
    <property type="project" value="UniProtKB-UniRule"/>
</dbReference>
<dbReference type="Proteomes" id="UP000198305">
    <property type="component" value="Unassembled WGS sequence"/>
</dbReference>
<dbReference type="NCBIfam" id="TIGR00177">
    <property type="entry name" value="molyb_syn"/>
    <property type="match status" value="1"/>
</dbReference>
<evidence type="ECO:0000256" key="2">
    <source>
        <dbReference type="ARBA" id="ARBA00002901"/>
    </source>
</evidence>
<dbReference type="PANTHER" id="PTHR10192:SF5">
    <property type="entry name" value="GEPHYRIN"/>
    <property type="match status" value="1"/>
</dbReference>
<reference evidence="14" key="1">
    <citation type="submission" date="2017-06" db="EMBL/GenBank/DDBJ databases">
        <authorList>
            <person name="Varghese N."/>
            <person name="Submissions S."/>
        </authorList>
    </citation>
    <scope>NUCLEOTIDE SEQUENCE [LARGE SCALE GENOMIC DNA]</scope>
    <source>
        <strain evidence="14">Ca-68</strain>
    </source>
</reference>
<gene>
    <name evidence="13" type="ORF">SAMN05192560_0273</name>
</gene>
<dbReference type="EMBL" id="FZOA01000001">
    <property type="protein sequence ID" value="SNR63523.1"/>
    <property type="molecule type" value="Genomic_DNA"/>
</dbReference>
<comment type="similarity">
    <text evidence="4 11">Belongs to the MoeA family.</text>
</comment>
<keyword evidence="9 11" id="KW-0501">Molybdenum cofactor biosynthesis</keyword>
<evidence type="ECO:0000313" key="13">
    <source>
        <dbReference type="EMBL" id="SNR63523.1"/>
    </source>
</evidence>
<dbReference type="GO" id="GO:0061599">
    <property type="term" value="F:molybdopterin molybdotransferase activity"/>
    <property type="evidence" value="ECO:0007669"/>
    <property type="project" value="UniProtKB-UniRule"/>
</dbReference>
<keyword evidence="8 11" id="KW-0460">Magnesium</keyword>
<dbReference type="EC" id="2.10.1.1" evidence="11"/>
<sequence length="420" mass="45344">MTKPSLNQLLSCQDDYDPDSMPVAQARQFIRTFLDPVTATETLPLKAALGRVLASNVISPLNVPSHDNSAMDGFAFHSQDSGLESFRIAGTAFAGRPYTTTLQRGECIRIMTGAIIPSGADTVIMQERTEVTGDFMRMTEIPKPHANVRYAGEDLKKGQAVLEAGRQLRAADLGLIASLGIGEVTVYRKLRVAFFSTGDELVSIGQTLGAGQIYDSNRYTLHGMLAKLGVEILDLGVVHDDPLALEQTLIQATQQADVVLTSGGVSVGEADFMKQLLEKLGQVVFWKIAMKPGRPLAYGKVGTAHYFGLPGNPVSVMVTFYQFVREAILYLAGQNPVPDLPLLQASCTEPIRKLAGRTEFQRGILFADRDGTWKVRPTGNQGSGILRSMSEANCFIVLGDAIGNLPAGSEVQVQVMEGIL</sequence>
<evidence type="ECO:0000256" key="8">
    <source>
        <dbReference type="ARBA" id="ARBA00022842"/>
    </source>
</evidence>
<dbReference type="InterPro" id="IPR038987">
    <property type="entry name" value="MoeA-like"/>
</dbReference>
<dbReference type="Gene3D" id="3.90.105.10">
    <property type="entry name" value="Molybdopterin biosynthesis moea protein, domain 2"/>
    <property type="match status" value="1"/>
</dbReference>
<dbReference type="GO" id="GO:0046872">
    <property type="term" value="F:metal ion binding"/>
    <property type="evidence" value="ECO:0007669"/>
    <property type="project" value="UniProtKB-UniRule"/>
</dbReference>
<comment type="cofactor">
    <cofactor evidence="1 11">
        <name>Mg(2+)</name>
        <dbReference type="ChEBI" id="CHEBI:18420"/>
    </cofactor>
</comment>
<dbReference type="Gene3D" id="2.170.190.11">
    <property type="entry name" value="Molybdopterin biosynthesis moea protein, domain 3"/>
    <property type="match status" value="1"/>
</dbReference>
<evidence type="ECO:0000313" key="14">
    <source>
        <dbReference type="Proteomes" id="UP000198305"/>
    </source>
</evidence>
<dbReference type="GO" id="GO:0005829">
    <property type="term" value="C:cytosol"/>
    <property type="evidence" value="ECO:0007669"/>
    <property type="project" value="TreeGrafter"/>
</dbReference>
<dbReference type="Pfam" id="PF03454">
    <property type="entry name" value="MoeA_C"/>
    <property type="match status" value="1"/>
</dbReference>
<comment type="pathway">
    <text evidence="3 11">Cofactor biosynthesis; molybdopterin biosynthesis.</text>
</comment>
<dbReference type="RefSeq" id="WP_089374424.1">
    <property type="nucleotide sequence ID" value="NZ_FZOA01000001.1"/>
</dbReference>
<evidence type="ECO:0000256" key="4">
    <source>
        <dbReference type="ARBA" id="ARBA00010763"/>
    </source>
</evidence>
<dbReference type="Gene3D" id="2.40.340.10">
    <property type="entry name" value="MoeA, C-terminal, domain IV"/>
    <property type="match status" value="1"/>
</dbReference>
<keyword evidence="5 11" id="KW-0500">Molybdenum</keyword>
<comment type="function">
    <text evidence="2 11">Catalyzes the insertion of molybdate into adenylated molybdopterin with the concomitant release of AMP.</text>
</comment>
<evidence type="ECO:0000256" key="11">
    <source>
        <dbReference type="RuleBase" id="RU365090"/>
    </source>
</evidence>
<dbReference type="OrthoDB" id="9804758at2"/>
<keyword evidence="6 11" id="KW-0808">Transferase</keyword>
<accession>A0A238XYM2</accession>